<dbReference type="PANTHER" id="PTHR46211:SF7">
    <property type="entry name" value="GLYCEROPHOSPHODIESTER PHOSPHODIESTERASE"/>
    <property type="match status" value="1"/>
</dbReference>
<dbReference type="Pfam" id="PF03009">
    <property type="entry name" value="GDPD"/>
    <property type="match status" value="1"/>
</dbReference>
<dbReference type="AlphaFoldDB" id="A0A6G4JD17"/>
<feature type="signal peptide" evidence="1">
    <location>
        <begin position="1"/>
        <end position="30"/>
    </location>
</feature>
<protein>
    <submittedName>
        <fullName evidence="3">Glycerophosphodiester phosphodiesterase</fullName>
    </submittedName>
</protein>
<evidence type="ECO:0000256" key="1">
    <source>
        <dbReference type="SAM" id="SignalP"/>
    </source>
</evidence>
<comment type="caution">
    <text evidence="3">The sequence shown here is derived from an EMBL/GenBank/DDBJ whole genome shotgun (WGS) entry which is preliminary data.</text>
</comment>
<evidence type="ECO:0000259" key="2">
    <source>
        <dbReference type="PROSITE" id="PS51704"/>
    </source>
</evidence>
<feature type="domain" description="GP-PDE" evidence="2">
    <location>
        <begin position="54"/>
        <end position="308"/>
    </location>
</feature>
<proteinExistence type="predicted"/>
<sequence>MTNSSKSFTKFMAASAVFTMGFLSVPTAGAEQTNQIANKPQAIQWHTNLTNERFTTIAHRGASGYAPEHTFQAYDKSHNELKASYIEIDLQRTKDGHLVAMHDETVNRTTNGHGKVEDYTLDELKQLDAGSWFNKKYPKYARASYKNAKVPTLDEILERYGPNANYYIETKSPDVYPGMEEQLLASLKKHHLLNNNKLKNGHVMIQSFSDESLKKIHRQNKHVPLVKLVDKGELQQFNDQRLKEIRSYAIGLGPDYTDLTEQNTHHLKDLGFIVHPYTVNEKADMLRLNKYGVDGVFTNFADKYKDCLLYTS</sequence>
<dbReference type="InterPro" id="IPR017946">
    <property type="entry name" value="PLC-like_Pdiesterase_TIM-brl"/>
</dbReference>
<feature type="chain" id="PRO_5026092052" evidence="1">
    <location>
        <begin position="31"/>
        <end position="312"/>
    </location>
</feature>
<dbReference type="GO" id="GO:0008081">
    <property type="term" value="F:phosphoric diester hydrolase activity"/>
    <property type="evidence" value="ECO:0007669"/>
    <property type="project" value="InterPro"/>
</dbReference>
<dbReference type="PROSITE" id="PS51704">
    <property type="entry name" value="GP_PDE"/>
    <property type="match status" value="1"/>
</dbReference>
<organism evidence="3">
    <name type="scientific">Staphylococcus aureus</name>
    <dbReference type="NCBI Taxonomy" id="1280"/>
    <lineage>
        <taxon>Bacteria</taxon>
        <taxon>Bacillati</taxon>
        <taxon>Bacillota</taxon>
        <taxon>Bacilli</taxon>
        <taxon>Bacillales</taxon>
        <taxon>Staphylococcaceae</taxon>
        <taxon>Staphylococcus</taxon>
    </lineage>
</organism>
<gene>
    <name evidence="3" type="ORF">G0X15_12835</name>
</gene>
<dbReference type="CDD" id="cd08601">
    <property type="entry name" value="GDPD_SaGlpQ_like"/>
    <property type="match status" value="1"/>
</dbReference>
<reference evidence="3" key="1">
    <citation type="submission" date="2020-02" db="EMBL/GenBank/DDBJ databases">
        <title>Novel Insights Into The Classification of Staphylococcal Beta-Lactamases In Relation To The Cefazolin Inoculum Effect.</title>
        <authorList>
            <person name="Carvajal L.P."/>
            <person name="Rincon S."/>
            <person name="Echeverri A."/>
            <person name="Porras J."/>
            <person name="Rios R."/>
            <person name="Ordonez K."/>
            <person name="Seas C."/>
            <person name="Gomez-Villegas S."/>
            <person name="Diaz L."/>
            <person name="Arias C.A."/>
            <person name="Reyes J."/>
        </authorList>
    </citation>
    <scope>NUCLEOTIDE SEQUENCE</scope>
    <source>
        <strain evidence="3">UCL407</strain>
    </source>
</reference>
<name>A0A6G4JD17_STAAU</name>
<accession>A0A6G4JD17</accession>
<dbReference type="InterPro" id="IPR030395">
    <property type="entry name" value="GP_PDE_dom"/>
</dbReference>
<keyword evidence="1" id="KW-0732">Signal</keyword>
<dbReference type="PANTHER" id="PTHR46211">
    <property type="entry name" value="GLYCEROPHOSPHORYL DIESTER PHOSPHODIESTERASE"/>
    <property type="match status" value="1"/>
</dbReference>
<dbReference type="EMBL" id="JAAJPC010000100">
    <property type="protein sequence ID" value="NFZ59310.1"/>
    <property type="molecule type" value="Genomic_DNA"/>
</dbReference>
<evidence type="ECO:0000313" key="3">
    <source>
        <dbReference type="EMBL" id="NFZ59310.1"/>
    </source>
</evidence>
<feature type="non-terminal residue" evidence="3">
    <location>
        <position position="312"/>
    </location>
</feature>
<dbReference type="GO" id="GO:0006629">
    <property type="term" value="P:lipid metabolic process"/>
    <property type="evidence" value="ECO:0007669"/>
    <property type="project" value="InterPro"/>
</dbReference>
<dbReference type="Gene3D" id="3.20.20.190">
    <property type="entry name" value="Phosphatidylinositol (PI) phosphodiesterase"/>
    <property type="match status" value="1"/>
</dbReference>
<dbReference type="SUPFAM" id="SSF51695">
    <property type="entry name" value="PLC-like phosphodiesterases"/>
    <property type="match status" value="1"/>
</dbReference>